<dbReference type="PANTHER" id="PTHR10039">
    <property type="entry name" value="AMELOGENIN"/>
    <property type="match status" value="1"/>
</dbReference>
<evidence type="ECO:0000313" key="8">
    <source>
        <dbReference type="Proteomes" id="UP000226192"/>
    </source>
</evidence>
<evidence type="ECO:0000313" key="7">
    <source>
        <dbReference type="EMBL" id="PHH64287.1"/>
    </source>
</evidence>
<dbReference type="SMART" id="SM00028">
    <property type="entry name" value="TPR"/>
    <property type="match status" value="2"/>
</dbReference>
<dbReference type="Proteomes" id="UP000226192">
    <property type="component" value="Unassembled WGS sequence"/>
</dbReference>
<evidence type="ECO:0000256" key="2">
    <source>
        <dbReference type="PROSITE-ProRule" id="PRU00339"/>
    </source>
</evidence>
<keyword evidence="4" id="KW-0472">Membrane</keyword>
<dbReference type="Pfam" id="PF17109">
    <property type="entry name" value="Goodbye"/>
    <property type="match status" value="1"/>
</dbReference>
<keyword evidence="4" id="KW-0812">Transmembrane</keyword>
<feature type="domain" description="Nephrocystin 3-like N-terminal" evidence="6">
    <location>
        <begin position="278"/>
        <end position="428"/>
    </location>
</feature>
<gene>
    <name evidence="7" type="ORF">CDD81_4771</name>
</gene>
<dbReference type="Gene3D" id="1.25.40.10">
    <property type="entry name" value="Tetratricopeptide repeat domain"/>
    <property type="match status" value="1"/>
</dbReference>
<dbReference type="InterPro" id="IPR019734">
    <property type="entry name" value="TPR_rpt"/>
</dbReference>
<dbReference type="InterPro" id="IPR056884">
    <property type="entry name" value="NPHP3-like_N"/>
</dbReference>
<keyword evidence="8" id="KW-1185">Reference proteome</keyword>
<dbReference type="PROSITE" id="PS50005">
    <property type="entry name" value="TPR"/>
    <property type="match status" value="1"/>
</dbReference>
<dbReference type="PANTHER" id="PTHR10039:SF17">
    <property type="entry name" value="FUNGAL STAND N-TERMINAL GOODBYE DOMAIN-CONTAINING PROTEIN-RELATED"/>
    <property type="match status" value="1"/>
</dbReference>
<evidence type="ECO:0000259" key="6">
    <source>
        <dbReference type="Pfam" id="PF24883"/>
    </source>
</evidence>
<accession>A0A2C5Y6G1</accession>
<dbReference type="OrthoDB" id="448455at2759"/>
<evidence type="ECO:0008006" key="9">
    <source>
        <dbReference type="Google" id="ProtNLM"/>
    </source>
</evidence>
<proteinExistence type="predicted"/>
<dbReference type="SUPFAM" id="SSF48452">
    <property type="entry name" value="TPR-like"/>
    <property type="match status" value="1"/>
</dbReference>
<feature type="region of interest" description="Disordered" evidence="3">
    <location>
        <begin position="1485"/>
        <end position="1505"/>
    </location>
</feature>
<protein>
    <recommendedName>
        <fullName evidence="9">Fungal STAND N-terminal Goodbye domain-containing protein</fullName>
    </recommendedName>
</protein>
<keyword evidence="2" id="KW-0802">TPR repeat</keyword>
<keyword evidence="1" id="KW-0677">Repeat</keyword>
<organism evidence="7 8">
    <name type="scientific">Ophiocordyceps australis</name>
    <dbReference type="NCBI Taxonomy" id="1399860"/>
    <lineage>
        <taxon>Eukaryota</taxon>
        <taxon>Fungi</taxon>
        <taxon>Dikarya</taxon>
        <taxon>Ascomycota</taxon>
        <taxon>Pezizomycotina</taxon>
        <taxon>Sordariomycetes</taxon>
        <taxon>Hypocreomycetidae</taxon>
        <taxon>Hypocreales</taxon>
        <taxon>Ophiocordycipitaceae</taxon>
        <taxon>Ophiocordyceps</taxon>
    </lineage>
</organism>
<feature type="domain" description="Fungal STAND N-terminal Goodbye" evidence="5">
    <location>
        <begin position="18"/>
        <end position="138"/>
    </location>
</feature>
<dbReference type="InterPro" id="IPR027417">
    <property type="entry name" value="P-loop_NTPase"/>
</dbReference>
<feature type="repeat" description="TPR" evidence="2">
    <location>
        <begin position="947"/>
        <end position="980"/>
    </location>
</feature>
<dbReference type="SUPFAM" id="SSF52540">
    <property type="entry name" value="P-loop containing nucleoside triphosphate hydrolases"/>
    <property type="match status" value="1"/>
</dbReference>
<reference evidence="7 8" key="1">
    <citation type="submission" date="2017-06" db="EMBL/GenBank/DDBJ databases">
        <title>Ant-infecting Ophiocordyceps genomes reveal a high diversity of potential behavioral manipulation genes and a possible major role for enterotoxins.</title>
        <authorList>
            <person name="De Bekker C."/>
            <person name="Evans H.C."/>
            <person name="Brachmann A."/>
            <person name="Hughes D.P."/>
        </authorList>
    </citation>
    <scope>NUCLEOTIDE SEQUENCE [LARGE SCALE GENOMIC DNA]</scope>
    <source>
        <strain evidence="7 8">Map64</strain>
    </source>
</reference>
<sequence length="1505" mass="169935">MAQDARTVEKQFADIVRDAAVRYKQKSGQAAALKDFLTPPMKSVDDLKVQIALQNDRFVSFRSRQKKLFDAIIVVLRPVQLVGDLVAGAASQAFAPSQTIFGAVLLLINTAQNVSSAYESLIALFDKLKEFTARLDVYLKQRISSTLHATLVSILATIFEVFILAANEIREGRVKTYLKRLIGSESAIQPALDKLNSLTQGEGLQVLAETYGSVSEISDKADQIETIVTQVQQNVQSLRLERSDPPGDSNRDRLRKILSPTPFPLDTYNSYTRGRAPGTGIWIVRDEAFLAWALGYVPFLWISGNAGTGKSYLTANLITWAIENSLHMPYYGYFFFRSNNAETRSVLQALRDAVYQLSEKDAYYCKDLMSSLRSKDDIRTIASAFRELLIPPIDKTRPARPKYIILDGIDEADEQELHELLTILSSSHHAGQAPWAPYFRFALIGRSFLSDDVVSTLDSQIPGRSLATIQITGYRNAHDVELFVYHSVRSSRLLIRTKSDFQDTVAEAIIKQSDGLFIVAKLMIEEINRKRHRSSILESLASYPKELDAILHKTVSNLCNTISSDEAKDLNEMLAWIACAEKPLTLEQLESVMMLSYGEVPLLMEESLRRQFTCFFDLEREDGLTTDDLLKDFERVRRDSAQDRSPIRRLSPRRFNIDEVESSPSGRTSSTGRSSTTSLLSSPPLSPTLQLSPPLRPLSDLEFRSNKSTTRVTFFHNSVRQFFRRCKPIMGRGPEPENALIYFNLDEARLHVLKTCLRVFIDRPWFAKVDLGPGKQAFRQYAAWYWQEHLASIDLGTVGADDKRALGQQLLKMLTDDGTIFDWSILYEMHCDGLEVLSDCNIECIQRWLGDGHVTADFDHDGRKFARKAKDKAAHVCERIGRLYSRAWLSDEFKQYVTPLFCFKIVQNVACMNAGYKWSHAKLHWSAISIQERFAKATKWADQPETAHWHTRLASAYATLKMHSEALKHYDIALEMDPGSVETCSRKASCLFQDRQDGNALSQVIECIAMEERKLQNGGLVADDLKISRLRLYKNYYLAAQCSYRVGKVDQAHVYFRSAIDSAPNAELDSSQVLEPEKGYLEVLAGENLYDRVMDLVGYMSQQCKKTIYGPNRFVDLLLDGYNSRLVMDWIPKAASTTSRTAFLVAQLCEAIDQADSMRDSLRHLYLRLALGMTHAYNRHLDTAIAIFEQISLVECRPRGTISTRQAYAASFQNLAALYREKALHLGLKHDDVIAWMRKLHKVEEKQREHGNFHMPPDMLGSDVNTAAIYLAGFYRLQNEHVVSKRLLQDVMYQSLAILSDSEPANDVFGLDNLLRIFTAAGDETNARALARSMRKTNPEASFSTPSQTPGLHVGEPKLPEIHPVYDRSCFECLRSIPANEEFGLCTWCIECYCLGCLDGVIRKPGNVTAATTTTATAKGKGKDRAKDKDKQQGRVMCKADHEWLMVRPLNRTLHTGEILLDDESIASFGGWLKNVAAEWKIELPKPSPKAPSRQSTMKTCRRRG</sequence>
<comment type="caution">
    <text evidence="7">The sequence shown here is derived from an EMBL/GenBank/DDBJ whole genome shotgun (WGS) entry which is preliminary data.</text>
</comment>
<evidence type="ECO:0000256" key="1">
    <source>
        <dbReference type="ARBA" id="ARBA00022737"/>
    </source>
</evidence>
<keyword evidence="4" id="KW-1133">Transmembrane helix</keyword>
<evidence type="ECO:0000256" key="3">
    <source>
        <dbReference type="SAM" id="MobiDB-lite"/>
    </source>
</evidence>
<feature type="compositionally biased region" description="Low complexity" evidence="3">
    <location>
        <begin position="662"/>
        <end position="693"/>
    </location>
</feature>
<dbReference type="InterPro" id="IPR031350">
    <property type="entry name" value="Goodbye_dom"/>
</dbReference>
<name>A0A2C5Y6G1_9HYPO</name>
<evidence type="ECO:0000256" key="4">
    <source>
        <dbReference type="SAM" id="Phobius"/>
    </source>
</evidence>
<evidence type="ECO:0000259" key="5">
    <source>
        <dbReference type="Pfam" id="PF17109"/>
    </source>
</evidence>
<dbReference type="Gene3D" id="3.40.50.300">
    <property type="entry name" value="P-loop containing nucleotide triphosphate hydrolases"/>
    <property type="match status" value="1"/>
</dbReference>
<dbReference type="InterPro" id="IPR011990">
    <property type="entry name" value="TPR-like_helical_dom_sf"/>
</dbReference>
<feature type="transmembrane region" description="Helical" evidence="4">
    <location>
        <begin position="146"/>
        <end position="166"/>
    </location>
</feature>
<dbReference type="Pfam" id="PF24883">
    <property type="entry name" value="NPHP3_N"/>
    <property type="match status" value="1"/>
</dbReference>
<feature type="region of interest" description="Disordered" evidence="3">
    <location>
        <begin position="653"/>
        <end position="693"/>
    </location>
</feature>
<dbReference type="EMBL" id="NJET01000033">
    <property type="protein sequence ID" value="PHH64287.1"/>
    <property type="molecule type" value="Genomic_DNA"/>
</dbReference>